<gene>
    <name evidence="9" type="primary">ldcA</name>
    <name evidence="10" type="ORF">NCTC8849_03706</name>
    <name evidence="9" type="ORF">NCTC9637_02915</name>
</gene>
<dbReference type="GO" id="GO:0008236">
    <property type="term" value="F:serine-type peptidase activity"/>
    <property type="evidence" value="ECO:0007669"/>
    <property type="project" value="UniProtKB-KW"/>
</dbReference>
<evidence type="ECO:0000256" key="5">
    <source>
        <dbReference type="ARBA" id="ARBA00022825"/>
    </source>
</evidence>
<dbReference type="GO" id="GO:0106415">
    <property type="term" value="F:muramoyltetrapeptide carboxypeptidase activity"/>
    <property type="evidence" value="ECO:0007669"/>
    <property type="project" value="UniProtKB-EC"/>
</dbReference>
<dbReference type="Proteomes" id="UP000255099">
    <property type="component" value="Unassembled WGS sequence"/>
</dbReference>
<feature type="domain" description="LD-carboxypeptidase C-terminal" evidence="8">
    <location>
        <begin position="169"/>
        <end position="285"/>
    </location>
</feature>
<dbReference type="InterPro" id="IPR027461">
    <property type="entry name" value="Carboxypeptidase_A_C_sf"/>
</dbReference>
<dbReference type="EC" id="3.4.17.13" evidence="9"/>
<keyword evidence="3" id="KW-0645">Protease</keyword>
<dbReference type="GO" id="GO:0006508">
    <property type="term" value="P:proteolysis"/>
    <property type="evidence" value="ECO:0007669"/>
    <property type="project" value="UniProtKB-KW"/>
</dbReference>
<dbReference type="InterPro" id="IPR027478">
    <property type="entry name" value="LdcA_N"/>
</dbReference>
<dbReference type="EMBL" id="UGLC01000002">
    <property type="protein sequence ID" value="STT55107.1"/>
    <property type="molecule type" value="Genomic_DNA"/>
</dbReference>
<keyword evidence="4 9" id="KW-0378">Hydrolase</keyword>
<dbReference type="PANTHER" id="PTHR30237:SF2">
    <property type="entry name" value="MUREIN TETRAPEPTIDE CARBOXYPEPTIDASE"/>
    <property type="match status" value="1"/>
</dbReference>
<dbReference type="InterPro" id="IPR040921">
    <property type="entry name" value="Peptidase_S66C"/>
</dbReference>
<feature type="active site" description="Charge relay system" evidence="6">
    <location>
        <position position="200"/>
    </location>
</feature>
<dbReference type="Pfam" id="PF17676">
    <property type="entry name" value="Peptidase_S66C"/>
    <property type="match status" value="1"/>
</dbReference>
<dbReference type="CDD" id="cd07025">
    <property type="entry name" value="Peptidase_S66"/>
    <property type="match status" value="1"/>
</dbReference>
<evidence type="ECO:0000313" key="9">
    <source>
        <dbReference type="EMBL" id="STT47980.1"/>
    </source>
</evidence>
<evidence type="ECO:0000256" key="4">
    <source>
        <dbReference type="ARBA" id="ARBA00022801"/>
    </source>
</evidence>
<keyword evidence="5" id="KW-0720">Serine protease</keyword>
<dbReference type="RefSeq" id="WP_004148819.1">
    <property type="nucleotide sequence ID" value="NZ_CP040993.1"/>
</dbReference>
<dbReference type="Gene3D" id="3.50.30.60">
    <property type="entry name" value="LD-carboxypeptidase A C-terminal domain-like"/>
    <property type="match status" value="1"/>
</dbReference>
<dbReference type="EMBL" id="UGLB01000003">
    <property type="protein sequence ID" value="STT47980.1"/>
    <property type="molecule type" value="Genomic_DNA"/>
</dbReference>
<dbReference type="InterPro" id="IPR040449">
    <property type="entry name" value="Peptidase_S66_N"/>
</dbReference>
<keyword evidence="2 9" id="KW-0121">Carboxypeptidase</keyword>
<evidence type="ECO:0000259" key="7">
    <source>
        <dbReference type="Pfam" id="PF02016"/>
    </source>
</evidence>
<dbReference type="PIRSF" id="PIRSF028757">
    <property type="entry name" value="LD-carboxypeptidase"/>
    <property type="match status" value="1"/>
</dbReference>
<evidence type="ECO:0000256" key="6">
    <source>
        <dbReference type="PIRSR" id="PIRSR028757-1"/>
    </source>
</evidence>
<name>A0A377VZK3_KLEPN</name>
<protein>
    <submittedName>
        <fullName evidence="9">Muramoyltetrapeptide carboxypeptidase</fullName>
        <ecNumber evidence="9">3.4.17.13</ecNumber>
    </submittedName>
</protein>
<dbReference type="Gene3D" id="3.40.50.10740">
    <property type="entry name" value="Class I glutamine amidotransferase-like"/>
    <property type="match status" value="1"/>
</dbReference>
<dbReference type="Proteomes" id="UP000254799">
    <property type="component" value="Unassembled WGS sequence"/>
</dbReference>
<dbReference type="Pfam" id="PF02016">
    <property type="entry name" value="Peptidase_S66"/>
    <property type="match status" value="1"/>
</dbReference>
<dbReference type="InterPro" id="IPR003507">
    <property type="entry name" value="S66_fam"/>
</dbReference>
<evidence type="ECO:0000313" key="10">
    <source>
        <dbReference type="EMBL" id="STT55107.1"/>
    </source>
</evidence>
<accession>A0A377VZK3</accession>
<proteinExistence type="inferred from homology"/>
<evidence type="ECO:0000256" key="3">
    <source>
        <dbReference type="ARBA" id="ARBA00022670"/>
    </source>
</evidence>
<sequence>MSQFYLVAPSGYCINQQAAARGVERLQQAGHEVAHQQVIPRRQQRFAGTEHERLADINQLAQLPGRNRIVLAVRGGYGASRLLPHIDWQGLVARQQRDPLLICGHSDFTAIQSGLLAMGNVITFSGPMLAGNFGAETLDPFTEHHFWQALRQPEFTLEWPGEGPNCRVEGTLWGGNLAMLTSLIGTPWLPAIRDGILVVEDINEHPFRVERMLLQLLHSGVLAAQKAVIFGSFTGSAPNDYDAGYDLPQVFDYLRQQLSLPLISGLEFGHEQRTVTLPLGARARLVNQAAATTLTIGGHPVLTEYISRTHRRIPCELLK</sequence>
<reference evidence="11 12" key="1">
    <citation type="submission" date="2018-06" db="EMBL/GenBank/DDBJ databases">
        <authorList>
            <consortium name="Pathogen Informatics"/>
            <person name="Doyle S."/>
        </authorList>
    </citation>
    <scope>NUCLEOTIDE SEQUENCE [LARGE SCALE GENOMIC DNA]</scope>
    <source>
        <strain evidence="10 11">NCTC8849</strain>
        <strain evidence="9 12">NCTC9637</strain>
    </source>
</reference>
<organism evidence="9 12">
    <name type="scientific">Klebsiella pneumoniae</name>
    <dbReference type="NCBI Taxonomy" id="573"/>
    <lineage>
        <taxon>Bacteria</taxon>
        <taxon>Pseudomonadati</taxon>
        <taxon>Pseudomonadota</taxon>
        <taxon>Gammaproteobacteria</taxon>
        <taxon>Enterobacterales</taxon>
        <taxon>Enterobacteriaceae</taxon>
        <taxon>Klebsiella/Raoultella group</taxon>
        <taxon>Klebsiella</taxon>
        <taxon>Klebsiella pneumoniae complex</taxon>
    </lineage>
</organism>
<dbReference type="PANTHER" id="PTHR30237">
    <property type="entry name" value="MURAMOYLTETRAPEPTIDE CARBOXYPEPTIDASE"/>
    <property type="match status" value="1"/>
</dbReference>
<evidence type="ECO:0000256" key="1">
    <source>
        <dbReference type="ARBA" id="ARBA00010233"/>
    </source>
</evidence>
<dbReference type="NCBIfam" id="NF008424">
    <property type="entry name" value="PRK11253.1"/>
    <property type="match status" value="1"/>
</dbReference>
<evidence type="ECO:0000313" key="12">
    <source>
        <dbReference type="Proteomes" id="UP000255099"/>
    </source>
</evidence>
<dbReference type="AlphaFoldDB" id="A0A377VZK3"/>
<dbReference type="InterPro" id="IPR029062">
    <property type="entry name" value="Class_I_gatase-like"/>
</dbReference>
<feature type="active site" description="Charge relay system" evidence="6">
    <location>
        <position position="270"/>
    </location>
</feature>
<dbReference type="SUPFAM" id="SSF52317">
    <property type="entry name" value="Class I glutamine amidotransferase-like"/>
    <property type="match status" value="1"/>
</dbReference>
<dbReference type="SUPFAM" id="SSF141986">
    <property type="entry name" value="LD-carboxypeptidase A C-terminal domain-like"/>
    <property type="match status" value="1"/>
</dbReference>
<comment type="similarity">
    <text evidence="1">Belongs to the peptidase S66 family.</text>
</comment>
<feature type="active site" description="Nucleophile" evidence="6">
    <location>
        <position position="106"/>
    </location>
</feature>
<feature type="domain" description="LD-carboxypeptidase N-terminal" evidence="7">
    <location>
        <begin position="6"/>
        <end position="126"/>
    </location>
</feature>
<evidence type="ECO:0000259" key="8">
    <source>
        <dbReference type="Pfam" id="PF17676"/>
    </source>
</evidence>
<evidence type="ECO:0000256" key="2">
    <source>
        <dbReference type="ARBA" id="ARBA00022645"/>
    </source>
</evidence>
<evidence type="ECO:0000313" key="11">
    <source>
        <dbReference type="Proteomes" id="UP000254799"/>
    </source>
</evidence>